<evidence type="ECO:0000256" key="1">
    <source>
        <dbReference type="SAM" id="SignalP"/>
    </source>
</evidence>
<feature type="chain" id="PRO_5002431333" description="Secreted protein" evidence="1">
    <location>
        <begin position="29"/>
        <end position="68"/>
    </location>
</feature>
<sequence>MNSIFADFMVMEKLVVLLPLVTCGSTKSEDLTGKAFTFPSVSATRYATPTPDMEGPFSACDTLPEILP</sequence>
<dbReference type="AlphaFoldDB" id="A0A0E9QA38"/>
<reference evidence="2" key="2">
    <citation type="journal article" date="2015" name="Fish Shellfish Immunol.">
        <title>Early steps in the European eel (Anguilla anguilla)-Vibrio vulnificus interaction in the gills: Role of the RtxA13 toxin.</title>
        <authorList>
            <person name="Callol A."/>
            <person name="Pajuelo D."/>
            <person name="Ebbesson L."/>
            <person name="Teles M."/>
            <person name="MacKenzie S."/>
            <person name="Amaro C."/>
        </authorList>
    </citation>
    <scope>NUCLEOTIDE SEQUENCE</scope>
</reference>
<name>A0A0E9QA38_ANGAN</name>
<reference evidence="2" key="1">
    <citation type="submission" date="2014-11" db="EMBL/GenBank/DDBJ databases">
        <authorList>
            <person name="Amaro Gonzalez C."/>
        </authorList>
    </citation>
    <scope>NUCLEOTIDE SEQUENCE</scope>
</reference>
<protein>
    <recommendedName>
        <fullName evidence="3">Secreted protein</fullName>
    </recommendedName>
</protein>
<dbReference type="EMBL" id="GBXM01095200">
    <property type="protein sequence ID" value="JAH13377.1"/>
    <property type="molecule type" value="Transcribed_RNA"/>
</dbReference>
<accession>A0A0E9QA38</accession>
<evidence type="ECO:0008006" key="3">
    <source>
        <dbReference type="Google" id="ProtNLM"/>
    </source>
</evidence>
<organism evidence="2">
    <name type="scientific">Anguilla anguilla</name>
    <name type="common">European freshwater eel</name>
    <name type="synonym">Muraena anguilla</name>
    <dbReference type="NCBI Taxonomy" id="7936"/>
    <lineage>
        <taxon>Eukaryota</taxon>
        <taxon>Metazoa</taxon>
        <taxon>Chordata</taxon>
        <taxon>Craniata</taxon>
        <taxon>Vertebrata</taxon>
        <taxon>Euteleostomi</taxon>
        <taxon>Actinopterygii</taxon>
        <taxon>Neopterygii</taxon>
        <taxon>Teleostei</taxon>
        <taxon>Anguilliformes</taxon>
        <taxon>Anguillidae</taxon>
        <taxon>Anguilla</taxon>
    </lineage>
</organism>
<evidence type="ECO:0000313" key="2">
    <source>
        <dbReference type="EMBL" id="JAH13377.1"/>
    </source>
</evidence>
<feature type="signal peptide" evidence="1">
    <location>
        <begin position="1"/>
        <end position="28"/>
    </location>
</feature>
<proteinExistence type="predicted"/>
<keyword evidence="1" id="KW-0732">Signal</keyword>